<evidence type="ECO:0000313" key="1">
    <source>
        <dbReference type="EMBL" id="WOX55814.1"/>
    </source>
</evidence>
<name>A0ABD8A8H6_9EURY</name>
<gene>
    <name evidence="1" type="ORF">R6Y95_00410</name>
</gene>
<dbReference type="InterPro" id="IPR012031">
    <property type="entry name" value="MTH0776-like"/>
</dbReference>
<evidence type="ECO:0000313" key="2">
    <source>
        <dbReference type="Proteomes" id="UP001626603"/>
    </source>
</evidence>
<dbReference type="AlphaFoldDB" id="A0ABD8A8H6"/>
<reference evidence="1 2" key="1">
    <citation type="submission" date="2023-10" db="EMBL/GenBank/DDBJ databases">
        <title>The complete genome sequence of Methanoculleus palmolei DSM 4273.</title>
        <authorList>
            <person name="Lai S.-J."/>
            <person name="You Y.-T."/>
            <person name="Chen S.-C."/>
        </authorList>
    </citation>
    <scope>NUCLEOTIDE SEQUENCE [LARGE SCALE GENOMIC DNA]</scope>
    <source>
        <strain evidence="1 2">DSM 4273</strain>
    </source>
</reference>
<sequence>MGGCLEAMKPEVVLSQTSFREAREYIKKNVREYYEVEPGYKIFDVHIIGVAPLYVGVEGEHLIFPYTKPCHGTFVVKVPGGDEIARLRKRKGK</sequence>
<dbReference type="PIRSF" id="PIRSF006577">
    <property type="entry name" value="UCP006577"/>
    <property type="match status" value="1"/>
</dbReference>
<organism evidence="1 2">
    <name type="scientific">Methanoculleus palmolei</name>
    <dbReference type="NCBI Taxonomy" id="72612"/>
    <lineage>
        <taxon>Archaea</taxon>
        <taxon>Methanobacteriati</taxon>
        <taxon>Methanobacteriota</taxon>
        <taxon>Stenosarchaea group</taxon>
        <taxon>Methanomicrobia</taxon>
        <taxon>Methanomicrobiales</taxon>
        <taxon>Methanomicrobiaceae</taxon>
        <taxon>Methanoculleus</taxon>
    </lineage>
</organism>
<keyword evidence="2" id="KW-1185">Reference proteome</keyword>
<dbReference type="Pfam" id="PF08979">
    <property type="entry name" value="DUF1894"/>
    <property type="match status" value="1"/>
</dbReference>
<protein>
    <submittedName>
        <fullName evidence="1">DUF1894 domain-containing protein</fullName>
    </submittedName>
</protein>
<accession>A0ABD8A8H6</accession>
<dbReference type="Proteomes" id="UP001626603">
    <property type="component" value="Chromosome"/>
</dbReference>
<proteinExistence type="predicted"/>
<dbReference type="EMBL" id="CP137641">
    <property type="protein sequence ID" value="WOX55814.1"/>
    <property type="molecule type" value="Genomic_DNA"/>
</dbReference>